<evidence type="ECO:0000313" key="1">
    <source>
        <dbReference type="EMBL" id="KAF6175697.1"/>
    </source>
</evidence>
<organism evidence="1 2">
    <name type="scientific">Kingdonia uniflora</name>
    <dbReference type="NCBI Taxonomy" id="39325"/>
    <lineage>
        <taxon>Eukaryota</taxon>
        <taxon>Viridiplantae</taxon>
        <taxon>Streptophyta</taxon>
        <taxon>Embryophyta</taxon>
        <taxon>Tracheophyta</taxon>
        <taxon>Spermatophyta</taxon>
        <taxon>Magnoliopsida</taxon>
        <taxon>Ranunculales</taxon>
        <taxon>Circaeasteraceae</taxon>
        <taxon>Kingdonia</taxon>
    </lineage>
</organism>
<gene>
    <name evidence="1" type="ORF">GIB67_022699</name>
</gene>
<keyword evidence="2" id="KW-1185">Reference proteome</keyword>
<dbReference type="Proteomes" id="UP000541444">
    <property type="component" value="Unassembled WGS sequence"/>
</dbReference>
<name>A0A7J7P8E8_9MAGN</name>
<evidence type="ECO:0000313" key="2">
    <source>
        <dbReference type="Proteomes" id="UP000541444"/>
    </source>
</evidence>
<protein>
    <submittedName>
        <fullName evidence="1">Uncharacterized protein</fullName>
    </submittedName>
</protein>
<dbReference type="EMBL" id="JACGCM010000155">
    <property type="protein sequence ID" value="KAF6175697.1"/>
    <property type="molecule type" value="Genomic_DNA"/>
</dbReference>
<reference evidence="1 2" key="1">
    <citation type="journal article" date="2020" name="IScience">
        <title>Genome Sequencing of the Endangered Kingdonia uniflora (Circaeasteraceae, Ranunculales) Reveals Potential Mechanisms of Evolutionary Specialization.</title>
        <authorList>
            <person name="Sun Y."/>
            <person name="Deng T."/>
            <person name="Zhang A."/>
            <person name="Moore M.J."/>
            <person name="Landis J.B."/>
            <person name="Lin N."/>
            <person name="Zhang H."/>
            <person name="Zhang X."/>
            <person name="Huang J."/>
            <person name="Zhang X."/>
            <person name="Sun H."/>
            <person name="Wang H."/>
        </authorList>
    </citation>
    <scope>NUCLEOTIDE SEQUENCE [LARGE SCALE GENOMIC DNA]</scope>
    <source>
        <strain evidence="1">TB1705</strain>
        <tissue evidence="1">Leaf</tissue>
    </source>
</reference>
<proteinExistence type="predicted"/>
<sequence length="178" mass="20225">MSLHISPGALHGMRQARFVASEQFVVGEERETYASYWAKQTLEVGHMLTDSQRMGNLDLFGPTALRAGITPVVVTSASIHSLSQDFSLPDEAEGPNLGWHMEWTGWRERIPITRLRDSLPMSFSYGAEELWHLTHGMRRLVLAEPARDTQRLQEVEDELAIARRQIDSINHQLYANDL</sequence>
<dbReference type="AlphaFoldDB" id="A0A7J7P8E8"/>
<comment type="caution">
    <text evidence="1">The sequence shown here is derived from an EMBL/GenBank/DDBJ whole genome shotgun (WGS) entry which is preliminary data.</text>
</comment>
<accession>A0A7J7P8E8</accession>